<keyword evidence="8" id="KW-1185">Reference proteome</keyword>
<dbReference type="PRINTS" id="PR00035">
    <property type="entry name" value="HTHGNTR"/>
</dbReference>
<evidence type="ECO:0000313" key="8">
    <source>
        <dbReference type="Proteomes" id="UP001364156"/>
    </source>
</evidence>
<gene>
    <name evidence="7" type="ORF">RZ517_17330</name>
</gene>
<keyword evidence="7" id="KW-0032">Aminotransferase</keyword>
<dbReference type="Pfam" id="PF00155">
    <property type="entry name" value="Aminotran_1_2"/>
    <property type="match status" value="1"/>
</dbReference>
<evidence type="ECO:0000256" key="2">
    <source>
        <dbReference type="ARBA" id="ARBA00022898"/>
    </source>
</evidence>
<keyword evidence="4" id="KW-0238">DNA-binding</keyword>
<dbReference type="InterPro" id="IPR036388">
    <property type="entry name" value="WH-like_DNA-bd_sf"/>
</dbReference>
<reference evidence="7 8" key="1">
    <citation type="submission" date="2023-10" db="EMBL/GenBank/DDBJ databases">
        <title>Roseovarius strain S88 nov., isolated from a marine algae.</title>
        <authorList>
            <person name="Lee M.W."/>
            <person name="Lee J.K."/>
            <person name="Kim J.M."/>
            <person name="Choi D.G."/>
            <person name="Baek J.H."/>
            <person name="Bayburt H."/>
            <person name="Jung J.J."/>
            <person name="Han D.M."/>
            <person name="Jeon C.O."/>
        </authorList>
    </citation>
    <scope>NUCLEOTIDE SEQUENCE [LARGE SCALE GENOMIC DNA]</scope>
    <source>
        <strain evidence="7 8">S88</strain>
    </source>
</reference>
<keyword evidence="2" id="KW-0663">Pyridoxal phosphate</keyword>
<evidence type="ECO:0000256" key="4">
    <source>
        <dbReference type="ARBA" id="ARBA00023125"/>
    </source>
</evidence>
<dbReference type="EMBL" id="CP146069">
    <property type="protein sequence ID" value="WWR46504.1"/>
    <property type="molecule type" value="Genomic_DNA"/>
</dbReference>
<comment type="similarity">
    <text evidence="1">In the C-terminal section; belongs to the class-I pyridoxal-phosphate-dependent aminotransferase family.</text>
</comment>
<dbReference type="PANTHER" id="PTHR46577:SF1">
    <property type="entry name" value="HTH-TYPE TRANSCRIPTIONAL REGULATORY PROTEIN GABR"/>
    <property type="match status" value="1"/>
</dbReference>
<dbReference type="InterPro" id="IPR015421">
    <property type="entry name" value="PyrdxlP-dep_Trfase_major"/>
</dbReference>
<dbReference type="InterPro" id="IPR000524">
    <property type="entry name" value="Tscrpt_reg_HTH_GntR"/>
</dbReference>
<protein>
    <submittedName>
        <fullName evidence="7">PLP-dependent aminotransferase family protein</fullName>
    </submittedName>
</protein>
<dbReference type="CDD" id="cd00609">
    <property type="entry name" value="AAT_like"/>
    <property type="match status" value="1"/>
</dbReference>
<evidence type="ECO:0000256" key="1">
    <source>
        <dbReference type="ARBA" id="ARBA00005384"/>
    </source>
</evidence>
<keyword evidence="5" id="KW-0804">Transcription</keyword>
<accession>A0ABZ2HI28</accession>
<evidence type="ECO:0000259" key="6">
    <source>
        <dbReference type="PROSITE" id="PS50949"/>
    </source>
</evidence>
<dbReference type="InterPro" id="IPR004839">
    <property type="entry name" value="Aminotransferase_I/II_large"/>
</dbReference>
<keyword evidence="7" id="KW-0808">Transferase</keyword>
<dbReference type="SUPFAM" id="SSF46785">
    <property type="entry name" value="Winged helix' DNA-binding domain"/>
    <property type="match status" value="1"/>
</dbReference>
<sequence>MKRKAGAILSSIRIDRTGNKKIGVQLYMALRDLILSGGLAGAERLPASRTLASELGVSRTTVIDALDRLVSEGLLEARVGAGTFVSSTIRNKVRLPKVQVKPETSTSCRLSDIATQAARHFAPRDRLPDKSAAFVTGLPALDKFPMAQWSRISARHWRSDRDALMGYGNPFGLPALRAAIAAHLNASRGIQCDPDQVFIVSGAQQAFALIARLLLNQGDKTWFENPGAIGARNAFTAAGADLVPVEIDDEGLVVEDGLSKEPDFRLAFVTPSHQQPLGKVMSLSRRLALLQAAEQANAYVIEDDYDGDFYFGNQPLPTLKSIDTSHRVIYVGTFSKTLFPSLRLGFLLAPPALVEPLKTICTSSLSGSPTWAQAAVADFINEGFFATHIRTMRTLYRQRHSELHIHSGLVAPYLDIQHASAGFHTVGFLKHPLEEQRLVDEAARAGIVLSAIGKYCLTPLSARGVVIGYGSCGTQTIRNAMKTLSSVVGELV</sequence>
<dbReference type="InterPro" id="IPR036390">
    <property type="entry name" value="WH_DNA-bd_sf"/>
</dbReference>
<feature type="domain" description="HTH gntR-type" evidence="6">
    <location>
        <begin position="20"/>
        <end position="88"/>
    </location>
</feature>
<dbReference type="RefSeq" id="WP_338549359.1">
    <property type="nucleotide sequence ID" value="NZ_CP146069.1"/>
</dbReference>
<evidence type="ECO:0000313" key="7">
    <source>
        <dbReference type="EMBL" id="WWR46504.1"/>
    </source>
</evidence>
<dbReference type="Gene3D" id="1.10.10.10">
    <property type="entry name" value="Winged helix-like DNA-binding domain superfamily/Winged helix DNA-binding domain"/>
    <property type="match status" value="1"/>
</dbReference>
<dbReference type="GO" id="GO:0008483">
    <property type="term" value="F:transaminase activity"/>
    <property type="evidence" value="ECO:0007669"/>
    <property type="project" value="UniProtKB-KW"/>
</dbReference>
<dbReference type="InterPro" id="IPR015424">
    <property type="entry name" value="PyrdxlP-dep_Trfase"/>
</dbReference>
<dbReference type="InterPro" id="IPR051446">
    <property type="entry name" value="HTH_trans_reg/aminotransferase"/>
</dbReference>
<name>A0ABZ2HI28_9RHOB</name>
<dbReference type="Gene3D" id="3.40.640.10">
    <property type="entry name" value="Type I PLP-dependent aspartate aminotransferase-like (Major domain)"/>
    <property type="match status" value="1"/>
</dbReference>
<dbReference type="Proteomes" id="UP001364156">
    <property type="component" value="Chromosome"/>
</dbReference>
<dbReference type="Pfam" id="PF00392">
    <property type="entry name" value="GntR"/>
    <property type="match status" value="1"/>
</dbReference>
<dbReference type="PANTHER" id="PTHR46577">
    <property type="entry name" value="HTH-TYPE TRANSCRIPTIONAL REGULATORY PROTEIN GABR"/>
    <property type="match status" value="1"/>
</dbReference>
<evidence type="ECO:0000256" key="3">
    <source>
        <dbReference type="ARBA" id="ARBA00023015"/>
    </source>
</evidence>
<dbReference type="PROSITE" id="PS50949">
    <property type="entry name" value="HTH_GNTR"/>
    <property type="match status" value="1"/>
</dbReference>
<dbReference type="SUPFAM" id="SSF53383">
    <property type="entry name" value="PLP-dependent transferases"/>
    <property type="match status" value="1"/>
</dbReference>
<dbReference type="SMART" id="SM00345">
    <property type="entry name" value="HTH_GNTR"/>
    <property type="match status" value="1"/>
</dbReference>
<organism evidence="7 8">
    <name type="scientific">Roseovarius phycicola</name>
    <dbReference type="NCBI Taxonomy" id="3080976"/>
    <lineage>
        <taxon>Bacteria</taxon>
        <taxon>Pseudomonadati</taxon>
        <taxon>Pseudomonadota</taxon>
        <taxon>Alphaproteobacteria</taxon>
        <taxon>Rhodobacterales</taxon>
        <taxon>Roseobacteraceae</taxon>
        <taxon>Roseovarius</taxon>
    </lineage>
</organism>
<proteinExistence type="inferred from homology"/>
<dbReference type="CDD" id="cd07377">
    <property type="entry name" value="WHTH_GntR"/>
    <property type="match status" value="1"/>
</dbReference>
<evidence type="ECO:0000256" key="5">
    <source>
        <dbReference type="ARBA" id="ARBA00023163"/>
    </source>
</evidence>
<keyword evidence="3" id="KW-0805">Transcription regulation</keyword>